<dbReference type="GO" id="GO:0004386">
    <property type="term" value="F:helicase activity"/>
    <property type="evidence" value="ECO:0007669"/>
    <property type="project" value="UniProtKB-KW"/>
</dbReference>
<dbReference type="PANTHER" id="PTHR47642:SF5">
    <property type="entry name" value="ATP-DEPENDENT DNA HELICASE"/>
    <property type="match status" value="1"/>
</dbReference>
<evidence type="ECO:0000313" key="1">
    <source>
        <dbReference type="EMBL" id="GFS31824.1"/>
    </source>
</evidence>
<keyword evidence="1" id="KW-0067">ATP-binding</keyword>
<evidence type="ECO:0000313" key="2">
    <source>
        <dbReference type="Proteomes" id="UP000886998"/>
    </source>
</evidence>
<protein>
    <submittedName>
        <fullName evidence="1">ATP-dependent DNA helicase</fullName>
    </submittedName>
</protein>
<gene>
    <name evidence="1" type="primary">pif1_97</name>
    <name evidence="1" type="ORF">TNIN_157981</name>
</gene>
<name>A0A8X6M6I8_9ARAC</name>
<sequence>MQGCTVDHAVLYLGPALFAKGQAYVALCRVRSLDGMRIVELDCSKLTGKTPCNENAVKELERMRQLRPQAS</sequence>
<organism evidence="1 2">
    <name type="scientific">Trichonephila inaurata madagascariensis</name>
    <dbReference type="NCBI Taxonomy" id="2747483"/>
    <lineage>
        <taxon>Eukaryota</taxon>
        <taxon>Metazoa</taxon>
        <taxon>Ecdysozoa</taxon>
        <taxon>Arthropoda</taxon>
        <taxon>Chelicerata</taxon>
        <taxon>Arachnida</taxon>
        <taxon>Araneae</taxon>
        <taxon>Araneomorphae</taxon>
        <taxon>Entelegynae</taxon>
        <taxon>Araneoidea</taxon>
        <taxon>Nephilidae</taxon>
        <taxon>Trichonephila</taxon>
        <taxon>Trichonephila inaurata</taxon>
    </lineage>
</organism>
<keyword evidence="2" id="KW-1185">Reference proteome</keyword>
<dbReference type="AlphaFoldDB" id="A0A8X6M6I8"/>
<reference evidence="1" key="1">
    <citation type="submission" date="2020-08" db="EMBL/GenBank/DDBJ databases">
        <title>Multicomponent nature underlies the extraordinary mechanical properties of spider dragline silk.</title>
        <authorList>
            <person name="Kono N."/>
            <person name="Nakamura H."/>
            <person name="Mori M."/>
            <person name="Yoshida Y."/>
            <person name="Ohtoshi R."/>
            <person name="Malay A.D."/>
            <person name="Moran D.A.P."/>
            <person name="Tomita M."/>
            <person name="Numata K."/>
            <person name="Arakawa K."/>
        </authorList>
    </citation>
    <scope>NUCLEOTIDE SEQUENCE</scope>
</reference>
<dbReference type="InterPro" id="IPR051055">
    <property type="entry name" value="PIF1_helicase"/>
</dbReference>
<keyword evidence="1" id="KW-0347">Helicase</keyword>
<comment type="caution">
    <text evidence="1">The sequence shown here is derived from an EMBL/GenBank/DDBJ whole genome shotgun (WGS) entry which is preliminary data.</text>
</comment>
<dbReference type="OrthoDB" id="6509606at2759"/>
<proteinExistence type="predicted"/>
<dbReference type="EMBL" id="BMAV01024275">
    <property type="protein sequence ID" value="GFS31824.1"/>
    <property type="molecule type" value="Genomic_DNA"/>
</dbReference>
<keyword evidence="1" id="KW-0378">Hydrolase</keyword>
<dbReference type="PANTHER" id="PTHR47642">
    <property type="entry name" value="ATP-DEPENDENT DNA HELICASE"/>
    <property type="match status" value="1"/>
</dbReference>
<dbReference type="Proteomes" id="UP000886998">
    <property type="component" value="Unassembled WGS sequence"/>
</dbReference>
<keyword evidence="1" id="KW-0547">Nucleotide-binding</keyword>
<accession>A0A8X6M6I8</accession>